<feature type="domain" description="DUF6894" evidence="1">
    <location>
        <begin position="4"/>
        <end position="70"/>
    </location>
</feature>
<name>A0A368YIQ5_9HYPH</name>
<dbReference type="AlphaFoldDB" id="A0A368YIQ5"/>
<evidence type="ECO:0000259" key="1">
    <source>
        <dbReference type="Pfam" id="PF21834"/>
    </source>
</evidence>
<dbReference type="InterPro" id="IPR054189">
    <property type="entry name" value="DUF6894"/>
</dbReference>
<dbReference type="OrthoDB" id="8116717at2"/>
<proteinExistence type="predicted"/>
<dbReference type="EMBL" id="QPJM01000015">
    <property type="protein sequence ID" value="RCW80102.1"/>
    <property type="molecule type" value="Genomic_DNA"/>
</dbReference>
<gene>
    <name evidence="2" type="ORF">C7476_11567</name>
</gene>
<keyword evidence="3" id="KW-1185">Reference proteome</keyword>
<evidence type="ECO:0000313" key="3">
    <source>
        <dbReference type="Proteomes" id="UP000253324"/>
    </source>
</evidence>
<dbReference type="Pfam" id="PF21834">
    <property type="entry name" value="DUF6894"/>
    <property type="match status" value="1"/>
</dbReference>
<dbReference type="RefSeq" id="WP_114431849.1">
    <property type="nucleotide sequence ID" value="NZ_QPJM01000015.1"/>
</dbReference>
<accession>A0A368YIQ5</accession>
<dbReference type="Proteomes" id="UP000253324">
    <property type="component" value="Unassembled WGS sequence"/>
</dbReference>
<evidence type="ECO:0000313" key="2">
    <source>
        <dbReference type="EMBL" id="RCW80102.1"/>
    </source>
</evidence>
<protein>
    <recommendedName>
        <fullName evidence="1">DUF6894 domain-containing protein</fullName>
    </recommendedName>
</protein>
<reference evidence="2 3" key="1">
    <citation type="submission" date="2018-07" db="EMBL/GenBank/DDBJ databases">
        <title>Genomic Encyclopedia of Type Strains, Phase III (KMG-III): the genomes of soil and plant-associated and newly described type strains.</title>
        <authorList>
            <person name="Whitman W."/>
        </authorList>
    </citation>
    <scope>NUCLEOTIDE SEQUENCE [LARGE SCALE GENOMIC DNA]</scope>
    <source>
        <strain evidence="2 3">31-25a</strain>
    </source>
</reference>
<sequence>MPLFRFVFQEDVVLEDVKGIELPDYQHALAQAKQAAQETVVHGGPKGRDPTSWVVRVYNEPGDLIGTIFLADLFKADPQARRGN</sequence>
<organism evidence="2 3">
    <name type="scientific">Phyllobacterium bourgognense</name>
    <dbReference type="NCBI Taxonomy" id="314236"/>
    <lineage>
        <taxon>Bacteria</taxon>
        <taxon>Pseudomonadati</taxon>
        <taxon>Pseudomonadota</taxon>
        <taxon>Alphaproteobacteria</taxon>
        <taxon>Hyphomicrobiales</taxon>
        <taxon>Phyllobacteriaceae</taxon>
        <taxon>Phyllobacterium</taxon>
    </lineage>
</organism>
<comment type="caution">
    <text evidence="2">The sequence shown here is derived from an EMBL/GenBank/DDBJ whole genome shotgun (WGS) entry which is preliminary data.</text>
</comment>